<reference evidence="15" key="1">
    <citation type="submission" date="2022-01" db="EMBL/GenBank/DDBJ databases">
        <authorList>
            <person name="King R."/>
        </authorList>
    </citation>
    <scope>NUCLEOTIDE SEQUENCE</scope>
</reference>
<protein>
    <recommendedName>
        <fullName evidence="11">Serine palmitoyltransferase 1</fullName>
        <ecNumber evidence="5">2.3.1.50</ecNumber>
    </recommendedName>
    <alternativeName>
        <fullName evidence="12">Long chain base biosynthesis protein 1</fullName>
    </alternativeName>
    <alternativeName>
        <fullName evidence="13">Serine-palmitoyl-CoA transferase 1</fullName>
    </alternativeName>
</protein>
<dbReference type="GO" id="GO:0004758">
    <property type="term" value="F:serine C-palmitoyltransferase activity"/>
    <property type="evidence" value="ECO:0007669"/>
    <property type="project" value="UniProtKB-EC"/>
</dbReference>
<evidence type="ECO:0000256" key="11">
    <source>
        <dbReference type="ARBA" id="ARBA00041066"/>
    </source>
</evidence>
<evidence type="ECO:0000256" key="8">
    <source>
        <dbReference type="ARBA" id="ARBA00022919"/>
    </source>
</evidence>
<dbReference type="AlphaFoldDB" id="A0A9N9XMP9"/>
<evidence type="ECO:0000313" key="15">
    <source>
        <dbReference type="EMBL" id="CAG9854991.1"/>
    </source>
</evidence>
<dbReference type="InterPro" id="IPR015424">
    <property type="entry name" value="PyrdxlP-dep_Trfase"/>
</dbReference>
<dbReference type="GO" id="GO:0016020">
    <property type="term" value="C:membrane"/>
    <property type="evidence" value="ECO:0007669"/>
    <property type="project" value="GOC"/>
</dbReference>
<dbReference type="EC" id="2.3.1.50" evidence="5"/>
<evidence type="ECO:0000313" key="16">
    <source>
        <dbReference type="Proteomes" id="UP001153712"/>
    </source>
</evidence>
<dbReference type="GO" id="GO:0030170">
    <property type="term" value="F:pyridoxal phosphate binding"/>
    <property type="evidence" value="ECO:0007669"/>
    <property type="project" value="InterPro"/>
</dbReference>
<dbReference type="GO" id="GO:0046512">
    <property type="term" value="P:sphingosine biosynthetic process"/>
    <property type="evidence" value="ECO:0007669"/>
    <property type="project" value="TreeGrafter"/>
</dbReference>
<comment type="cofactor">
    <cofactor evidence="1">
        <name>pyridoxal 5'-phosphate</name>
        <dbReference type="ChEBI" id="CHEBI:597326"/>
    </cofactor>
</comment>
<dbReference type="PANTHER" id="PTHR13693:SF2">
    <property type="entry name" value="SERINE PALMITOYLTRANSFERASE 1"/>
    <property type="match status" value="1"/>
</dbReference>
<dbReference type="InterPro" id="IPR050087">
    <property type="entry name" value="AON_synthase_class-II"/>
</dbReference>
<dbReference type="InterPro" id="IPR004839">
    <property type="entry name" value="Aminotransferase_I/II_large"/>
</dbReference>
<dbReference type="InterPro" id="IPR015421">
    <property type="entry name" value="PyrdxlP-dep_Trfase_major"/>
</dbReference>
<evidence type="ECO:0000256" key="4">
    <source>
        <dbReference type="ARBA" id="ARBA00008392"/>
    </source>
</evidence>
<dbReference type="GO" id="GO:0005783">
    <property type="term" value="C:endoplasmic reticulum"/>
    <property type="evidence" value="ECO:0007669"/>
    <property type="project" value="TreeGrafter"/>
</dbReference>
<dbReference type="PANTHER" id="PTHR13693">
    <property type="entry name" value="CLASS II AMINOTRANSFERASE/8-AMINO-7-OXONONANOATE SYNTHASE"/>
    <property type="match status" value="1"/>
</dbReference>
<proteinExistence type="inferred from homology"/>
<evidence type="ECO:0000259" key="14">
    <source>
        <dbReference type="Pfam" id="PF00155"/>
    </source>
</evidence>
<name>A0A9N9XMP9_PHYSR</name>
<dbReference type="GO" id="GO:0046513">
    <property type="term" value="P:ceramide biosynthetic process"/>
    <property type="evidence" value="ECO:0007669"/>
    <property type="project" value="TreeGrafter"/>
</dbReference>
<gene>
    <name evidence="15" type="ORF">PHYEVI_LOCUS1451</name>
</gene>
<feature type="domain" description="Aminotransferase class I/classII large" evidence="14">
    <location>
        <begin position="48"/>
        <end position="339"/>
    </location>
</feature>
<dbReference type="EMBL" id="OU900094">
    <property type="protein sequence ID" value="CAG9854991.1"/>
    <property type="molecule type" value="Genomic_DNA"/>
</dbReference>
<keyword evidence="10" id="KW-0012">Acyltransferase</keyword>
<evidence type="ECO:0000256" key="1">
    <source>
        <dbReference type="ARBA" id="ARBA00001933"/>
    </source>
</evidence>
<evidence type="ECO:0000256" key="2">
    <source>
        <dbReference type="ARBA" id="ARBA00004760"/>
    </source>
</evidence>
<keyword evidence="9" id="KW-0443">Lipid metabolism</keyword>
<dbReference type="OrthoDB" id="3168162at2759"/>
<keyword evidence="6" id="KW-0808">Transferase</keyword>
<evidence type="ECO:0000256" key="6">
    <source>
        <dbReference type="ARBA" id="ARBA00022679"/>
    </source>
</evidence>
<keyword evidence="8" id="KW-0746">Sphingolipid metabolism</keyword>
<evidence type="ECO:0000256" key="9">
    <source>
        <dbReference type="ARBA" id="ARBA00023098"/>
    </source>
</evidence>
<organism evidence="15 16">
    <name type="scientific">Phyllotreta striolata</name>
    <name type="common">Striped flea beetle</name>
    <name type="synonym">Crioceris striolata</name>
    <dbReference type="NCBI Taxonomy" id="444603"/>
    <lineage>
        <taxon>Eukaryota</taxon>
        <taxon>Metazoa</taxon>
        <taxon>Ecdysozoa</taxon>
        <taxon>Arthropoda</taxon>
        <taxon>Hexapoda</taxon>
        <taxon>Insecta</taxon>
        <taxon>Pterygota</taxon>
        <taxon>Neoptera</taxon>
        <taxon>Endopterygota</taxon>
        <taxon>Coleoptera</taxon>
        <taxon>Polyphaga</taxon>
        <taxon>Cucujiformia</taxon>
        <taxon>Chrysomeloidea</taxon>
        <taxon>Chrysomelidae</taxon>
        <taxon>Galerucinae</taxon>
        <taxon>Alticini</taxon>
        <taxon>Phyllotreta</taxon>
    </lineage>
</organism>
<evidence type="ECO:0000256" key="7">
    <source>
        <dbReference type="ARBA" id="ARBA00022898"/>
    </source>
</evidence>
<evidence type="ECO:0000256" key="10">
    <source>
        <dbReference type="ARBA" id="ARBA00023315"/>
    </source>
</evidence>
<sequence length="390" mass="44271">MLDEKLLQERLAQFKPAPLVDADSTKTKDSIESYVIEEDENNIDLAKTNFLNFLDNEEIKHSAENIIRKYGVGTCGPRAFYGTTDVHLELEEKIAEFLGMEESIVYSYGFVTISSSIAAYCKRSDVIFVDKETNFPIKQGLLAARSKVIYFDHNDPDSLRSEVQKVVQKEKKSSRKFLIVEGVSWKTGKLLPLEEFLKVAEDFKMRIFLEESYSIGIYGKHGKGITEHFNIDPTRIDMIIASLEVALGTIGGICAGSQTIIEHQRLSGAGYIFSASLPTFLVQACLEAIRLLEDRPEKLRILAREFHLFLEETCNFKVESDPDCAFKVFTVKDDQNRKEKEEIVHDYCKKEGVHFLKSEAGLVINLSIHLQEDKCKLDKVHQVLLNASKL</sequence>
<comment type="pathway">
    <text evidence="3">Sphingolipid metabolism.</text>
</comment>
<comment type="pathway">
    <text evidence="2">Lipid metabolism; sphingolipid metabolism.</text>
</comment>
<evidence type="ECO:0000256" key="5">
    <source>
        <dbReference type="ARBA" id="ARBA00013220"/>
    </source>
</evidence>
<evidence type="ECO:0000256" key="12">
    <source>
        <dbReference type="ARBA" id="ARBA00041765"/>
    </source>
</evidence>
<evidence type="ECO:0000256" key="13">
    <source>
        <dbReference type="ARBA" id="ARBA00042649"/>
    </source>
</evidence>
<dbReference type="Pfam" id="PF00155">
    <property type="entry name" value="Aminotran_1_2"/>
    <property type="match status" value="1"/>
</dbReference>
<keyword evidence="7" id="KW-0663">Pyridoxal phosphate</keyword>
<accession>A0A9N9XMP9</accession>
<keyword evidence="16" id="KW-1185">Reference proteome</keyword>
<comment type="similarity">
    <text evidence="4">Belongs to the class-II pyridoxal-phosphate-dependent aminotransferase family.</text>
</comment>
<dbReference type="SUPFAM" id="SSF53383">
    <property type="entry name" value="PLP-dependent transferases"/>
    <property type="match status" value="1"/>
</dbReference>
<evidence type="ECO:0000256" key="3">
    <source>
        <dbReference type="ARBA" id="ARBA00004991"/>
    </source>
</evidence>
<dbReference type="Proteomes" id="UP001153712">
    <property type="component" value="Chromosome 1"/>
</dbReference>
<dbReference type="Gene3D" id="3.40.640.10">
    <property type="entry name" value="Type I PLP-dependent aspartate aminotransferase-like (Major domain)"/>
    <property type="match status" value="1"/>
</dbReference>